<dbReference type="RefSeq" id="WP_158219125.1">
    <property type="nucleotide sequence ID" value="NZ_BJUN01000005.1"/>
</dbReference>
<gene>
    <name evidence="1" type="ORF">MHA01_11210</name>
</gene>
<accession>A0A510Y4E5</accession>
<sequence>MNKAHLLTEKLALQEDYNQGKVSYDDFQQRLRKIQELLKQENPKK</sequence>
<name>A0A510Y4E5_MARHA</name>
<dbReference type="Proteomes" id="UP000321051">
    <property type="component" value="Unassembled WGS sequence"/>
</dbReference>
<organism evidence="1 2">
    <name type="scientific">Marinococcus halophilus</name>
    <dbReference type="NCBI Taxonomy" id="1371"/>
    <lineage>
        <taxon>Bacteria</taxon>
        <taxon>Bacillati</taxon>
        <taxon>Bacillota</taxon>
        <taxon>Bacilli</taxon>
        <taxon>Bacillales</taxon>
        <taxon>Bacillaceae</taxon>
        <taxon>Marinococcus</taxon>
    </lineage>
</organism>
<evidence type="ECO:0000313" key="1">
    <source>
        <dbReference type="EMBL" id="GEK58216.1"/>
    </source>
</evidence>
<dbReference type="EMBL" id="BJUN01000005">
    <property type="protein sequence ID" value="GEK58216.1"/>
    <property type="molecule type" value="Genomic_DNA"/>
</dbReference>
<keyword evidence="2" id="KW-1185">Reference proteome</keyword>
<dbReference type="AlphaFoldDB" id="A0A510Y4E5"/>
<comment type="caution">
    <text evidence="1">The sequence shown here is derived from an EMBL/GenBank/DDBJ whole genome shotgun (WGS) entry which is preliminary data.</text>
</comment>
<reference evidence="1 2" key="1">
    <citation type="submission" date="2019-07" db="EMBL/GenBank/DDBJ databases">
        <title>Whole genome shotgun sequence of Marinococcus halophilus NBRC 102359.</title>
        <authorList>
            <person name="Hosoyama A."/>
            <person name="Uohara A."/>
            <person name="Ohji S."/>
            <person name="Ichikawa N."/>
        </authorList>
    </citation>
    <scope>NUCLEOTIDE SEQUENCE [LARGE SCALE GENOMIC DNA]</scope>
    <source>
        <strain evidence="1 2">NBRC 102359</strain>
    </source>
</reference>
<evidence type="ECO:0000313" key="2">
    <source>
        <dbReference type="Proteomes" id="UP000321051"/>
    </source>
</evidence>
<proteinExistence type="predicted"/>
<protein>
    <submittedName>
        <fullName evidence="1">Uncharacterized protein</fullName>
    </submittedName>
</protein>